<protein>
    <submittedName>
        <fullName evidence="1">Uncharacterized protein</fullName>
    </submittedName>
</protein>
<keyword evidence="2" id="KW-1185">Reference proteome</keyword>
<name>A0A2U8VRA7_9HYPH</name>
<accession>A0A2U8VRA7</accession>
<dbReference type="AlphaFoldDB" id="A0A2U8VRA7"/>
<dbReference type="Proteomes" id="UP000246058">
    <property type="component" value="Chromosome"/>
</dbReference>
<evidence type="ECO:0000313" key="2">
    <source>
        <dbReference type="Proteomes" id="UP000246058"/>
    </source>
</evidence>
<organism evidence="1 2">
    <name type="scientific">Methylobacterium radiodurans</name>
    <dbReference type="NCBI Taxonomy" id="2202828"/>
    <lineage>
        <taxon>Bacteria</taxon>
        <taxon>Pseudomonadati</taxon>
        <taxon>Pseudomonadota</taxon>
        <taxon>Alphaproteobacteria</taxon>
        <taxon>Hyphomicrobiales</taxon>
        <taxon>Methylobacteriaceae</taxon>
        <taxon>Methylobacterium</taxon>
    </lineage>
</organism>
<gene>
    <name evidence="1" type="ORF">DK427_11365</name>
</gene>
<evidence type="ECO:0000313" key="1">
    <source>
        <dbReference type="EMBL" id="AWN36244.1"/>
    </source>
</evidence>
<dbReference type="OrthoDB" id="8038184at2"/>
<dbReference type="KEGG" id="meti:DK427_11365"/>
<dbReference type="EMBL" id="CP029551">
    <property type="protein sequence ID" value="AWN36244.1"/>
    <property type="molecule type" value="Genomic_DNA"/>
</dbReference>
<proteinExistence type="predicted"/>
<dbReference type="RefSeq" id="WP_109951348.1">
    <property type="nucleotide sequence ID" value="NZ_CP029551.1"/>
</dbReference>
<reference evidence="1 2" key="1">
    <citation type="submission" date="2018-05" db="EMBL/GenBank/DDBJ databases">
        <title>Complete Genome Sequence of Methylobacterium sp. 17Sr1-43.</title>
        <authorList>
            <person name="Srinivasan S."/>
        </authorList>
    </citation>
    <scope>NUCLEOTIDE SEQUENCE [LARGE SCALE GENOMIC DNA]</scope>
    <source>
        <strain evidence="1 2">17Sr1-43</strain>
    </source>
</reference>
<dbReference type="InterPro" id="IPR043773">
    <property type="entry name" value="JetA"/>
</dbReference>
<sequence length="467" mass="52220">MLFAQLPDDLFRPLASPSRAFNASLLLHLHRRVIGSEPMRKADLLAEIGEFAAGRETRELADDASFPPDAIERRSVLYRRFLESGWLIERRERYVPVVEFDPEARLLLEELSRIERGETRSYGGAVLEVLGSLESALANPGERSEALANAAREAEAFLSHLRSLAGSMRKIEDRILREEDRRAAFRLYFEDFVERHLISDYRTLHTRFNPFRFRSAIVREAGRALRDALLIRALAEGLVREGRAADLDAGERAVRADLAEILGVFEGIDRHLDAVDEVVARMERRIAAAVRYMDRPDAGGVERTAAALRAVGAAGSAPDMPAAISLLRPPIGEAHLSTPRRTRPPIDNDPLPEIFVDPRIEAFVSAKAEFRRRTTVTPRSMADFVEARLTADGSLRGSEIPVADIDAFVVFQRLREIDVLFEGELGTRYGVTHLTERLSNGWLDCPDFVLRRVVSGPAADTAERAPK</sequence>
<dbReference type="Pfam" id="PF18982">
    <property type="entry name" value="JetA"/>
    <property type="match status" value="1"/>
</dbReference>